<keyword evidence="3 8" id="KW-0812">Transmembrane</keyword>
<evidence type="ECO:0000259" key="9">
    <source>
        <dbReference type="Pfam" id="PF01618"/>
    </source>
</evidence>
<keyword evidence="7" id="KW-0175">Coiled coil</keyword>
<gene>
    <name evidence="10" type="ORF">AMOL_0381</name>
    <name evidence="11" type="ORF">CPU12_03065</name>
</gene>
<dbReference type="EMBL" id="CP032098">
    <property type="protein sequence ID" value="AXX91397.1"/>
    <property type="molecule type" value="Genomic_DNA"/>
</dbReference>
<accession>A0A2G1DKB3</accession>
<keyword evidence="4 8" id="KW-1133">Transmembrane helix</keyword>
<evidence type="ECO:0000256" key="5">
    <source>
        <dbReference type="ARBA" id="ARBA00023136"/>
    </source>
</evidence>
<dbReference type="Proteomes" id="UP000221222">
    <property type="component" value="Unassembled WGS sequence"/>
</dbReference>
<reference evidence="10 13" key="2">
    <citation type="submission" date="2018-08" db="EMBL/GenBank/DDBJ databases">
        <title>Complete genome of the Arcobacter molluscorum type strain LMG 25693.</title>
        <authorList>
            <person name="Miller W.G."/>
            <person name="Yee E."/>
            <person name="Bono J.L."/>
        </authorList>
    </citation>
    <scope>NUCLEOTIDE SEQUENCE [LARGE SCALE GENOMIC DNA]</scope>
    <source>
        <strain evidence="10 13">CECT 7696</strain>
    </source>
</reference>
<dbReference type="EMBL" id="NXFY01000003">
    <property type="protein sequence ID" value="PHO18854.1"/>
    <property type="molecule type" value="Genomic_DNA"/>
</dbReference>
<dbReference type="PANTHER" id="PTHR30625:SF11">
    <property type="entry name" value="MOTA_TOLQ_EXBB PROTON CHANNEL DOMAIN-CONTAINING PROTEIN"/>
    <property type="match status" value="1"/>
</dbReference>
<dbReference type="RefSeq" id="WP_099341613.1">
    <property type="nucleotide sequence ID" value="NZ_CP032098.1"/>
</dbReference>
<feature type="transmembrane region" description="Helical" evidence="8">
    <location>
        <begin position="263"/>
        <end position="289"/>
    </location>
</feature>
<name>A0A2G1DKB3_9BACT</name>
<evidence type="ECO:0000256" key="1">
    <source>
        <dbReference type="ARBA" id="ARBA00004429"/>
    </source>
</evidence>
<keyword evidence="6" id="KW-0813">Transport</keyword>
<comment type="similarity">
    <text evidence="6">Belongs to the exbB/tolQ family.</text>
</comment>
<sequence length="438" mass="48823">MIKYILTVILISNFAFGLDLNNLLNNVKQSSNKELLEEQKRLEEFLNNKEKQKQLLIKTQNELKQENLKTKKLKAIIEEKEKVLSKQEALLNVKIGDLGEMFGSVRQTSADFLTNYNRSFTASQFPKKEEIFKKFSNSKKLPTIEELTTFWHTMLDEIIQSGNISKYKATVISDNGEKTLKDVTRVGLFSAFSDGNYLKYSNDINSLVELSVQPSSNYKSEAKDFENSSNEIKQVLIDPTKGTLFDMLGNNPTLMDRVNQGGIVGYIILVLGGLGILFAIYKIAILNIIHNKIKKQEKNISNYDNSNSLGKIAEVFYKNQDNSINDLEIRISEAILKETNEIKKGQSFVKLLAAVTPLLGLLGTVTGMIATFQAITLFGTGDPKLMAGGISTALITTVLGLVTAIPLLFAYTYISSKSEAIVSILEEQSIGMLAKNLK</sequence>
<feature type="domain" description="MotA/TolQ/ExbB proton channel" evidence="9">
    <location>
        <begin position="321"/>
        <end position="426"/>
    </location>
</feature>
<evidence type="ECO:0000256" key="3">
    <source>
        <dbReference type="ARBA" id="ARBA00022692"/>
    </source>
</evidence>
<evidence type="ECO:0000256" key="6">
    <source>
        <dbReference type="RuleBase" id="RU004057"/>
    </source>
</evidence>
<dbReference type="InterPro" id="IPR050790">
    <property type="entry name" value="ExbB/TolQ_transport"/>
</dbReference>
<evidence type="ECO:0000313" key="10">
    <source>
        <dbReference type="EMBL" id="AXX91397.1"/>
    </source>
</evidence>
<dbReference type="Proteomes" id="UP000262712">
    <property type="component" value="Chromosome"/>
</dbReference>
<keyword evidence="6" id="KW-0653">Protein transport</keyword>
<protein>
    <submittedName>
        <fullName evidence="10">ExbB domain-containing protein</fullName>
    </submittedName>
</protein>
<evidence type="ECO:0000256" key="8">
    <source>
        <dbReference type="SAM" id="Phobius"/>
    </source>
</evidence>
<proteinExistence type="inferred from homology"/>
<dbReference type="GO" id="GO:0005886">
    <property type="term" value="C:plasma membrane"/>
    <property type="evidence" value="ECO:0007669"/>
    <property type="project" value="UniProtKB-SubCell"/>
</dbReference>
<evidence type="ECO:0000256" key="4">
    <source>
        <dbReference type="ARBA" id="ARBA00022989"/>
    </source>
</evidence>
<feature type="transmembrane region" description="Helical" evidence="8">
    <location>
        <begin position="351"/>
        <end position="378"/>
    </location>
</feature>
<reference evidence="11 12" key="1">
    <citation type="submission" date="2017-09" db="EMBL/GenBank/DDBJ databases">
        <title>Arcobacter canalis sp. nov., a new species isolated from a water canal contaminated with urban sewage.</title>
        <authorList>
            <person name="Perez-Cataluna A."/>
            <person name="Salas-Masso N."/>
            <person name="Figueras M.J."/>
        </authorList>
    </citation>
    <scope>NUCLEOTIDE SEQUENCE [LARGE SCALE GENOMIC DNA]</scope>
    <source>
        <strain evidence="11 12">F98-3</strain>
    </source>
</reference>
<keyword evidence="12" id="KW-1185">Reference proteome</keyword>
<dbReference type="PIRSF" id="PIRSF037714">
    <property type="entry name" value="TolR"/>
    <property type="match status" value="1"/>
</dbReference>
<dbReference type="KEGG" id="amol:AMOL_0381"/>
<keyword evidence="5 8" id="KW-0472">Membrane</keyword>
<dbReference type="InterPro" id="IPR017270">
    <property type="entry name" value="MotA/TolQ/ExbB-rel"/>
</dbReference>
<keyword evidence="2" id="KW-1003">Cell membrane</keyword>
<organism evidence="11 12">
    <name type="scientific">Malaciobacter molluscorum LMG 25693</name>
    <dbReference type="NCBI Taxonomy" id="870501"/>
    <lineage>
        <taxon>Bacteria</taxon>
        <taxon>Pseudomonadati</taxon>
        <taxon>Campylobacterota</taxon>
        <taxon>Epsilonproteobacteria</taxon>
        <taxon>Campylobacterales</taxon>
        <taxon>Arcobacteraceae</taxon>
        <taxon>Malaciobacter</taxon>
    </lineage>
</organism>
<dbReference type="GO" id="GO:0017038">
    <property type="term" value="P:protein import"/>
    <property type="evidence" value="ECO:0007669"/>
    <property type="project" value="TreeGrafter"/>
</dbReference>
<evidence type="ECO:0000256" key="2">
    <source>
        <dbReference type="ARBA" id="ARBA00022475"/>
    </source>
</evidence>
<comment type="subcellular location">
    <subcellularLocation>
        <location evidence="1">Cell inner membrane</location>
        <topology evidence="1">Multi-pass membrane protein</topology>
    </subcellularLocation>
    <subcellularLocation>
        <location evidence="6">Membrane</location>
        <topology evidence="6">Multi-pass membrane protein</topology>
    </subcellularLocation>
</comment>
<dbReference type="PANTHER" id="PTHR30625">
    <property type="entry name" value="PROTEIN TOLQ"/>
    <property type="match status" value="1"/>
</dbReference>
<evidence type="ECO:0000313" key="11">
    <source>
        <dbReference type="EMBL" id="PHO18854.1"/>
    </source>
</evidence>
<evidence type="ECO:0000313" key="13">
    <source>
        <dbReference type="Proteomes" id="UP000262712"/>
    </source>
</evidence>
<feature type="coiled-coil region" evidence="7">
    <location>
        <begin position="28"/>
        <end position="69"/>
    </location>
</feature>
<feature type="transmembrane region" description="Helical" evidence="8">
    <location>
        <begin position="390"/>
        <end position="414"/>
    </location>
</feature>
<evidence type="ECO:0000313" key="12">
    <source>
        <dbReference type="Proteomes" id="UP000221222"/>
    </source>
</evidence>
<evidence type="ECO:0000256" key="7">
    <source>
        <dbReference type="SAM" id="Coils"/>
    </source>
</evidence>
<dbReference type="AlphaFoldDB" id="A0A2G1DKB3"/>
<dbReference type="Pfam" id="PF01618">
    <property type="entry name" value="MotA_ExbB"/>
    <property type="match status" value="1"/>
</dbReference>
<dbReference type="InterPro" id="IPR002898">
    <property type="entry name" value="MotA_ExbB_proton_chnl"/>
</dbReference>